<protein>
    <recommendedName>
        <fullName evidence="4">Lipoprotein</fullName>
    </recommendedName>
</protein>
<organism evidence="2 3">
    <name type="scientific">Stenotrophomonas nematodicola</name>
    <dbReference type="NCBI Taxonomy" id="2656746"/>
    <lineage>
        <taxon>Bacteria</taxon>
        <taxon>Pseudomonadati</taxon>
        <taxon>Pseudomonadota</taxon>
        <taxon>Gammaproteobacteria</taxon>
        <taxon>Lysobacterales</taxon>
        <taxon>Lysobacteraceae</taxon>
        <taxon>Stenotrophomonas</taxon>
    </lineage>
</organism>
<accession>A0ABW7CV89</accession>
<name>A0ABW7CV89_9GAMM</name>
<feature type="chain" id="PRO_5047384878" description="Lipoprotein" evidence="1">
    <location>
        <begin position="31"/>
        <end position="247"/>
    </location>
</feature>
<evidence type="ECO:0000256" key="1">
    <source>
        <dbReference type="SAM" id="SignalP"/>
    </source>
</evidence>
<keyword evidence="1" id="KW-0732">Signal</keyword>
<comment type="caution">
    <text evidence="2">The sequence shown here is derived from an EMBL/GenBank/DDBJ whole genome shotgun (WGS) entry which is preliminary data.</text>
</comment>
<gene>
    <name evidence="2" type="ORF">ACEU0G_002867</name>
</gene>
<dbReference type="Proteomes" id="UP001605261">
    <property type="component" value="Unassembled WGS sequence"/>
</dbReference>
<feature type="signal peptide" evidence="1">
    <location>
        <begin position="1"/>
        <end position="30"/>
    </location>
</feature>
<evidence type="ECO:0000313" key="3">
    <source>
        <dbReference type="Proteomes" id="UP001605261"/>
    </source>
</evidence>
<reference evidence="2 3" key="1">
    <citation type="submission" date="2024-09" db="EMBL/GenBank/DDBJ databases">
        <authorList>
            <consortium name="All-Russian atlas of soil microorganisms"/>
            <consortium name="as a basis for the search for new antimicrobial producers and enzymes with unique properties"/>
            <person name="Sokolova E.A."/>
            <person name="Voronina E.N."/>
        </authorList>
    </citation>
    <scope>NUCLEOTIDE SEQUENCE [LARGE SCALE GENOMIC DNA]</scope>
    <source>
        <strain evidence="2 3">AF-22b-331.1</strain>
    </source>
</reference>
<proteinExistence type="predicted"/>
<evidence type="ECO:0008006" key="4">
    <source>
        <dbReference type="Google" id="ProtNLM"/>
    </source>
</evidence>
<dbReference type="PROSITE" id="PS51257">
    <property type="entry name" value="PROKAR_LIPOPROTEIN"/>
    <property type="match status" value="1"/>
</dbReference>
<keyword evidence="3" id="KW-1185">Reference proteome</keyword>
<dbReference type="EMBL" id="JBHGCJ010000003">
    <property type="protein sequence ID" value="MFG6108873.1"/>
    <property type="molecule type" value="Genomic_DNA"/>
</dbReference>
<evidence type="ECO:0000313" key="2">
    <source>
        <dbReference type="EMBL" id="MFG6108873.1"/>
    </source>
</evidence>
<sequence>MKFAAFQRVCVGLAMMAALTGCVSLPPQQAYNRDATPPIKTIVVLPVTPIEPNVLMMNHPGANFGLIGGLVAAANMAGKRDRLQAACDAAKFDPAVYFRESLTQRMAERGYTLVWPGAMVEPKGSKTARGVFGLRKAYTHQPQADAQLDLSVNFVGYAAAGAGDDAPYRPMLSVAARLVSQDGKQNYFTDFVVYNNVLNQAKVITLEPEAQRFAYADFDALEDAGAETVEGIKLAIDRTSDALVRQL</sequence>
<dbReference type="RefSeq" id="WP_394162311.1">
    <property type="nucleotide sequence ID" value="NZ_JBHGCJ010000003.1"/>
</dbReference>